<evidence type="ECO:0000313" key="2">
    <source>
        <dbReference type="Proteomes" id="UP000317316"/>
    </source>
</evidence>
<organism evidence="1 2">
    <name type="scientific">Psychrobacillus lasiicapitis</name>
    <dbReference type="NCBI Taxonomy" id="1636719"/>
    <lineage>
        <taxon>Bacteria</taxon>
        <taxon>Bacillati</taxon>
        <taxon>Bacillota</taxon>
        <taxon>Bacilli</taxon>
        <taxon>Bacillales</taxon>
        <taxon>Bacillaceae</taxon>
        <taxon>Psychrobacillus</taxon>
    </lineage>
</organism>
<evidence type="ECO:0000313" key="1">
    <source>
        <dbReference type="EMBL" id="TQR14439.1"/>
    </source>
</evidence>
<accession>A0A544TAH7</accession>
<dbReference type="OrthoDB" id="2973107at2"/>
<gene>
    <name evidence="1" type="ORF">FG382_08265</name>
</gene>
<dbReference type="RefSeq" id="WP_142538422.1">
    <property type="nucleotide sequence ID" value="NZ_BMIE01000003.1"/>
</dbReference>
<sequence>MLENSMVAGYGYEEPLREPRMVGQCIYKHCREELYEGEGYELYGHLYCSTGCMGEHLIEKGEAVDLSA</sequence>
<proteinExistence type="predicted"/>
<dbReference type="Proteomes" id="UP000317316">
    <property type="component" value="Unassembled WGS sequence"/>
</dbReference>
<name>A0A544TAH7_9BACI</name>
<protein>
    <submittedName>
        <fullName evidence="1">Uncharacterized protein</fullName>
    </submittedName>
</protein>
<dbReference type="AlphaFoldDB" id="A0A544TAH7"/>
<reference evidence="1 2" key="1">
    <citation type="submission" date="2019-05" db="EMBL/GenBank/DDBJ databases">
        <title>Psychrobacillus vulpis sp. nov., a new species isolated from feces of a red fox that inhabits in The Tablas de Daimiel Natural Park, Albacete, Spain.</title>
        <authorList>
            <person name="Rodriguez M."/>
            <person name="Reina J.C."/>
            <person name="Bejar V."/>
            <person name="Llamas I."/>
        </authorList>
    </citation>
    <scope>NUCLEOTIDE SEQUENCE [LARGE SCALE GENOMIC DNA]</scope>
    <source>
        <strain evidence="1 2">NEAU-3TGS17</strain>
    </source>
</reference>
<comment type="caution">
    <text evidence="1">The sequence shown here is derived from an EMBL/GenBank/DDBJ whole genome shotgun (WGS) entry which is preliminary data.</text>
</comment>
<keyword evidence="2" id="KW-1185">Reference proteome</keyword>
<dbReference type="EMBL" id="VDGH01000004">
    <property type="protein sequence ID" value="TQR14439.1"/>
    <property type="molecule type" value="Genomic_DNA"/>
</dbReference>